<keyword evidence="2" id="KW-1185">Reference proteome</keyword>
<name>A0AAD8NI45_TARER</name>
<dbReference type="Pfam" id="PF14223">
    <property type="entry name" value="Retrotran_gag_2"/>
    <property type="match status" value="1"/>
</dbReference>
<dbReference type="PANTHER" id="PTHR35317:SF35">
    <property type="entry name" value="DUF4219 DOMAIN-CONTAINING PROTEIN"/>
    <property type="match status" value="1"/>
</dbReference>
<gene>
    <name evidence="1" type="ORF">QVD17_37213</name>
</gene>
<comment type="caution">
    <text evidence="1">The sequence shown here is derived from an EMBL/GenBank/DDBJ whole genome shotgun (WGS) entry which is preliminary data.</text>
</comment>
<dbReference type="Proteomes" id="UP001229421">
    <property type="component" value="Unassembled WGS sequence"/>
</dbReference>
<organism evidence="1 2">
    <name type="scientific">Tagetes erecta</name>
    <name type="common">African marigold</name>
    <dbReference type="NCBI Taxonomy" id="13708"/>
    <lineage>
        <taxon>Eukaryota</taxon>
        <taxon>Viridiplantae</taxon>
        <taxon>Streptophyta</taxon>
        <taxon>Embryophyta</taxon>
        <taxon>Tracheophyta</taxon>
        <taxon>Spermatophyta</taxon>
        <taxon>Magnoliopsida</taxon>
        <taxon>eudicotyledons</taxon>
        <taxon>Gunneridae</taxon>
        <taxon>Pentapetalae</taxon>
        <taxon>asterids</taxon>
        <taxon>campanulids</taxon>
        <taxon>Asterales</taxon>
        <taxon>Asteraceae</taxon>
        <taxon>Asteroideae</taxon>
        <taxon>Heliantheae alliance</taxon>
        <taxon>Tageteae</taxon>
        <taxon>Tagetes</taxon>
    </lineage>
</organism>
<dbReference type="AlphaFoldDB" id="A0AAD8NI45"/>
<protein>
    <recommendedName>
        <fullName evidence="3">DUF4219 domain-containing protein</fullName>
    </recommendedName>
</protein>
<evidence type="ECO:0008006" key="3">
    <source>
        <dbReference type="Google" id="ProtNLM"/>
    </source>
</evidence>
<proteinExistence type="predicted"/>
<evidence type="ECO:0000313" key="2">
    <source>
        <dbReference type="Proteomes" id="UP001229421"/>
    </source>
</evidence>
<dbReference type="EMBL" id="JAUHHV010000010">
    <property type="protein sequence ID" value="KAK1410674.1"/>
    <property type="molecule type" value="Genomic_DNA"/>
</dbReference>
<evidence type="ECO:0000313" key="1">
    <source>
        <dbReference type="EMBL" id="KAK1410674.1"/>
    </source>
</evidence>
<reference evidence="1" key="1">
    <citation type="journal article" date="2023" name="bioRxiv">
        <title>Improved chromosome-level genome assembly for marigold (Tagetes erecta).</title>
        <authorList>
            <person name="Jiang F."/>
            <person name="Yuan L."/>
            <person name="Wang S."/>
            <person name="Wang H."/>
            <person name="Xu D."/>
            <person name="Wang A."/>
            <person name="Fan W."/>
        </authorList>
    </citation>
    <scope>NUCLEOTIDE SEQUENCE</scope>
    <source>
        <strain evidence="1">WSJ</strain>
        <tissue evidence="1">Leaf</tissue>
    </source>
</reference>
<accession>A0AAD8NI45</accession>
<dbReference type="PANTHER" id="PTHR35317">
    <property type="entry name" value="OS04G0629600 PROTEIN"/>
    <property type="match status" value="1"/>
</dbReference>
<sequence>MAGAGGAGAGGSGVGAGGAIMQANNQTQNNINNIPLQCPRLSTTNYTSWSIMVESILQAYGLWEAFDPVTGGTVEAVKNSMARAFVLQTLPEEVLIQVAKYKDAKDVWEALRVRYLGADRVQKARLQMLRTELAALKMKESETIDEFSGKLIGVTTTNCSLRNGSLVSFSHIQCKSIEHVPSSWLLTKLYTGTTIKESFYLDISSPCIRGMYRI</sequence>